<dbReference type="AlphaFoldDB" id="A0AAV9P2F4"/>
<protein>
    <submittedName>
        <fullName evidence="2">Uncharacterized protein</fullName>
    </submittedName>
</protein>
<sequence>MAYNFWSQPSKNDGAQLQYQAIEGAGPEYPSPEGSRTIKPELPAHTTGERREKLCIDGQDDVGTVNTDASAVWVSAIVAAICTKTYAGPPGKKKSSSEEQLTDQETAWWERWQQKSQVDVKTHETSDDDFMNTVEFKAWEVFQSAVDTSHAGCLKGYVRNRPDLRLKCSERILGMIDGLEKYPIIRSSALKNLNYAKYAANPDAFANRKVVSCWNNWNKMSSDQQQTFFDKFRQDATPAVQSAMMAPSLIRDTAGGSGVKRVAVEGSEESSRKRRMLDMSEKRSLRLPQDSGVSRGGMESEFLKDSELAAAGIGKQDLTPAPTWDDLLFLAAVARSGKYESARRPNQAFSGAFGRSRAI</sequence>
<comment type="caution">
    <text evidence="2">The sequence shown here is derived from an EMBL/GenBank/DDBJ whole genome shotgun (WGS) entry which is preliminary data.</text>
</comment>
<evidence type="ECO:0000256" key="1">
    <source>
        <dbReference type="SAM" id="MobiDB-lite"/>
    </source>
</evidence>
<keyword evidence="3" id="KW-1185">Reference proteome</keyword>
<evidence type="ECO:0000313" key="2">
    <source>
        <dbReference type="EMBL" id="KAK5165165.1"/>
    </source>
</evidence>
<name>A0AAV9P2F4_9PEZI</name>
<feature type="region of interest" description="Disordered" evidence="1">
    <location>
        <begin position="24"/>
        <end position="48"/>
    </location>
</feature>
<dbReference type="GeneID" id="89930595"/>
<evidence type="ECO:0000313" key="3">
    <source>
        <dbReference type="Proteomes" id="UP001337655"/>
    </source>
</evidence>
<accession>A0AAV9P2F4</accession>
<organism evidence="2 3">
    <name type="scientific">Saxophila tyrrhenica</name>
    <dbReference type="NCBI Taxonomy" id="1690608"/>
    <lineage>
        <taxon>Eukaryota</taxon>
        <taxon>Fungi</taxon>
        <taxon>Dikarya</taxon>
        <taxon>Ascomycota</taxon>
        <taxon>Pezizomycotina</taxon>
        <taxon>Dothideomycetes</taxon>
        <taxon>Dothideomycetidae</taxon>
        <taxon>Mycosphaerellales</taxon>
        <taxon>Extremaceae</taxon>
        <taxon>Saxophila</taxon>
    </lineage>
</organism>
<dbReference type="EMBL" id="JAVRRT010000017">
    <property type="protein sequence ID" value="KAK5165165.1"/>
    <property type="molecule type" value="Genomic_DNA"/>
</dbReference>
<proteinExistence type="predicted"/>
<dbReference type="Proteomes" id="UP001337655">
    <property type="component" value="Unassembled WGS sequence"/>
</dbReference>
<reference evidence="2 3" key="1">
    <citation type="submission" date="2023-08" db="EMBL/GenBank/DDBJ databases">
        <title>Black Yeasts Isolated from many extreme environments.</title>
        <authorList>
            <person name="Coleine C."/>
            <person name="Stajich J.E."/>
            <person name="Selbmann L."/>
        </authorList>
    </citation>
    <scope>NUCLEOTIDE SEQUENCE [LARGE SCALE GENOMIC DNA]</scope>
    <source>
        <strain evidence="2 3">CCFEE 5935</strain>
    </source>
</reference>
<gene>
    <name evidence="2" type="ORF">LTR77_009263</name>
</gene>
<feature type="region of interest" description="Disordered" evidence="1">
    <location>
        <begin position="260"/>
        <end position="297"/>
    </location>
</feature>
<dbReference type="RefSeq" id="XP_064655308.1">
    <property type="nucleotide sequence ID" value="XM_064806491.1"/>
</dbReference>